<evidence type="ECO:0000313" key="2">
    <source>
        <dbReference type="EMBL" id="KAK3286276.1"/>
    </source>
</evidence>
<protein>
    <submittedName>
        <fullName evidence="3">Uncharacterized protein</fullName>
    </submittedName>
</protein>
<evidence type="ECO:0000313" key="4">
    <source>
        <dbReference type="Proteomes" id="UP001190700"/>
    </source>
</evidence>
<name>A0AAE0H221_9CHLO</name>
<feature type="region of interest" description="Disordered" evidence="1">
    <location>
        <begin position="1"/>
        <end position="122"/>
    </location>
</feature>
<dbReference type="Proteomes" id="UP001190700">
    <property type="component" value="Unassembled WGS sequence"/>
</dbReference>
<organism evidence="3 4">
    <name type="scientific">Cymbomonas tetramitiformis</name>
    <dbReference type="NCBI Taxonomy" id="36881"/>
    <lineage>
        <taxon>Eukaryota</taxon>
        <taxon>Viridiplantae</taxon>
        <taxon>Chlorophyta</taxon>
        <taxon>Pyramimonadophyceae</taxon>
        <taxon>Pyramimonadales</taxon>
        <taxon>Pyramimonadaceae</taxon>
        <taxon>Cymbomonas</taxon>
    </lineage>
</organism>
<proteinExistence type="predicted"/>
<feature type="compositionally biased region" description="Low complexity" evidence="1">
    <location>
        <begin position="92"/>
        <end position="111"/>
    </location>
</feature>
<accession>A0AAE0H221</accession>
<keyword evidence="4" id="KW-1185">Reference proteome</keyword>
<evidence type="ECO:0000256" key="1">
    <source>
        <dbReference type="SAM" id="MobiDB-lite"/>
    </source>
</evidence>
<dbReference type="EMBL" id="LGRX02001359">
    <property type="protein sequence ID" value="KAK3286276.1"/>
    <property type="molecule type" value="Genomic_DNA"/>
</dbReference>
<reference evidence="3" key="2">
    <citation type="submission" date="2023-06" db="EMBL/GenBank/DDBJ databases">
        <title>Long-read-based genome assembly of the green algal bacterivore Cymbomonas tetramitiformis.</title>
        <authorList>
            <person name="Gyaltshen Y."/>
            <person name="Rozenberg A."/>
            <person name="Paasch A."/>
            <person name="Burns J.A."/>
            <person name="Warring S."/>
            <person name="Larson R."/>
            <person name="Maurer-Alcala X."/>
            <person name="Dacks J."/>
            <person name="Kim E."/>
        </authorList>
    </citation>
    <scope>NUCLEOTIDE SEQUENCE</scope>
    <source>
        <strain evidence="3">PLY_AMNH</strain>
    </source>
</reference>
<feature type="compositionally biased region" description="Basic and acidic residues" evidence="1">
    <location>
        <begin position="81"/>
        <end position="90"/>
    </location>
</feature>
<evidence type="ECO:0000313" key="3">
    <source>
        <dbReference type="EMBL" id="KAK3288285.1"/>
    </source>
</evidence>
<gene>
    <name evidence="3" type="ORF">CYMTET_4233</name>
    <name evidence="2" type="ORF">CYMTET_6155</name>
</gene>
<dbReference type="AlphaFoldDB" id="A0AAE0H221"/>
<dbReference type="EMBL" id="LGRX02000522">
    <property type="protein sequence ID" value="KAK3288285.1"/>
    <property type="molecule type" value="Genomic_DNA"/>
</dbReference>
<reference evidence="3 4" key="1">
    <citation type="journal article" date="2015" name="Genome Biol. Evol.">
        <title>Comparative Genomics of a Bacterivorous Green Alga Reveals Evolutionary Causalities and Consequences of Phago-Mixotrophic Mode of Nutrition.</title>
        <authorList>
            <person name="Burns J.A."/>
            <person name="Paasch A."/>
            <person name="Narechania A."/>
            <person name="Kim E."/>
        </authorList>
    </citation>
    <scope>NUCLEOTIDE SEQUENCE [LARGE SCALE GENOMIC DNA]</scope>
    <source>
        <strain evidence="3">PLY_AMNH</strain>
    </source>
</reference>
<sequence length="210" mass="23517">MAARTAFRQPIQTRFPPDGQNRGNPSLHSFECGLLASPKSGKFRAEPDYGRPPLSPLSTPNSPGSPMPESFSQNCRVPAHQHPDPDDRRPTQHQQQLQQPQHQQQLQQQQPARNPPPANGLAPEKFEKVAMCIFDFEQSCPLQNAARKLEESLRGCKSAYELCHGSVTEVSPTDIRQSLDMLSKMKCIAWDQRTDTLSSIDVSKLENLHL</sequence>
<comment type="caution">
    <text evidence="3">The sequence shown here is derived from an EMBL/GenBank/DDBJ whole genome shotgun (WGS) entry which is preliminary data.</text>
</comment>